<evidence type="ECO:0000313" key="3">
    <source>
        <dbReference type="EMBL" id="BDZ76407.1"/>
    </source>
</evidence>
<dbReference type="Pfam" id="PF13509">
    <property type="entry name" value="S1_2"/>
    <property type="match status" value="2"/>
</dbReference>
<dbReference type="RefSeq" id="WP_316266197.1">
    <property type="nucleotide sequence ID" value="NZ_AP027742.1"/>
</dbReference>
<dbReference type="Gene3D" id="1.10.10.10">
    <property type="entry name" value="Winged helix-like DNA-binding domain superfamily/Winged helix DNA-binding domain"/>
    <property type="match status" value="1"/>
</dbReference>
<proteinExistence type="inferred from homology"/>
<evidence type="ECO:0000256" key="1">
    <source>
        <dbReference type="PIRNR" id="PIRNR012524"/>
    </source>
</evidence>
<evidence type="ECO:0000259" key="2">
    <source>
        <dbReference type="PROSITE" id="PS50126"/>
    </source>
</evidence>
<evidence type="ECO:0000313" key="4">
    <source>
        <dbReference type="Proteomes" id="UP001305815"/>
    </source>
</evidence>
<dbReference type="Proteomes" id="UP001305815">
    <property type="component" value="Chromosome"/>
</dbReference>
<dbReference type="PANTHER" id="PTHR37296">
    <property type="entry name" value="CONSERVED VIRULENCE FACTOR B"/>
    <property type="match status" value="1"/>
</dbReference>
<keyword evidence="4" id="KW-1185">Reference proteome</keyword>
<name>A0ABN6Z029_9FIRM</name>
<dbReference type="SUPFAM" id="SSF50249">
    <property type="entry name" value="Nucleic acid-binding proteins"/>
    <property type="match status" value="1"/>
</dbReference>
<dbReference type="InterPro" id="IPR040764">
    <property type="entry name" value="CvfB_WH"/>
</dbReference>
<reference evidence="4" key="1">
    <citation type="journal article" date="2023" name="Int. J. Syst. Evol. Microbiol.">
        <title>Claveliimonas bilis gen. nov., sp. nov., deoxycholic acid-producing bacteria isolated from human faeces, and reclassification of Sellimonas monacensis Zenner et al. 2021 as Claveliimonas monacensis comb. nov.</title>
        <authorList>
            <person name="Hisatomi A."/>
            <person name="Kastawa N.W.E.P.G."/>
            <person name="Song I."/>
            <person name="Ohkuma M."/>
            <person name="Fukiya S."/>
            <person name="Sakamoto M."/>
        </authorList>
    </citation>
    <scope>NUCLEOTIDE SEQUENCE [LARGE SCALE GENOMIC DNA]</scope>
    <source>
        <strain evidence="4">12BBH14</strain>
    </source>
</reference>
<dbReference type="Pfam" id="PF21543">
    <property type="entry name" value="CvfB_2nd"/>
    <property type="match status" value="1"/>
</dbReference>
<feature type="domain" description="S1 motif" evidence="2">
    <location>
        <begin position="145"/>
        <end position="206"/>
    </location>
</feature>
<organism evidence="3 4">
    <name type="scientific">Claveliimonas bilis</name>
    <dbReference type="NCBI Taxonomy" id="3028070"/>
    <lineage>
        <taxon>Bacteria</taxon>
        <taxon>Bacillati</taxon>
        <taxon>Bacillota</taxon>
        <taxon>Clostridia</taxon>
        <taxon>Lachnospirales</taxon>
        <taxon>Lachnospiraceae</taxon>
        <taxon>Claveliimonas</taxon>
    </lineage>
</organism>
<dbReference type="InterPro" id="IPR014464">
    <property type="entry name" value="CvfB_fam"/>
</dbReference>
<dbReference type="PIRSF" id="PIRSF012524">
    <property type="entry name" value="YitL_S1"/>
    <property type="match status" value="1"/>
</dbReference>
<gene>
    <name evidence="3" type="ORF">Lac1_05900</name>
</gene>
<sequence>MLEKGLGKKQVLKVVKKTDFGIYLGTEEERVLLPGRQVPEGTKIGDELEVFLYRDSRDRLIATTHEPKIQLGELHVLTVADTGKIGAFLDWGLEKDLLLPFKEQTAKVKKGDSCLVSLYVDKSGRLCATMKIYEKLRTDSPYKKDDKVTGIIYEKSSNFGLFVAVDNCYCALIPKREAPGGYKVGDVVTARVAEVKPDGKLDLSVREKAFIQMDADALIILERLKEHGGELPFTDKADPDRIREEFGFSKNAFKRAVGRLLKEGKIEIREKSIAIR</sequence>
<dbReference type="PANTHER" id="PTHR37296:SF1">
    <property type="entry name" value="CONSERVED VIRULENCE FACTOR B"/>
    <property type="match status" value="1"/>
</dbReference>
<dbReference type="SMART" id="SM00316">
    <property type="entry name" value="S1"/>
    <property type="match status" value="3"/>
</dbReference>
<dbReference type="Gene3D" id="2.40.50.140">
    <property type="entry name" value="Nucleic acid-binding proteins"/>
    <property type="match status" value="2"/>
</dbReference>
<dbReference type="InterPro" id="IPR048587">
    <property type="entry name" value="CvfB_S1_3rd"/>
</dbReference>
<dbReference type="InterPro" id="IPR036388">
    <property type="entry name" value="WH-like_DNA-bd_sf"/>
</dbReference>
<accession>A0ABN6Z029</accession>
<dbReference type="InterPro" id="IPR012340">
    <property type="entry name" value="NA-bd_OB-fold"/>
</dbReference>
<dbReference type="InterPro" id="IPR003029">
    <property type="entry name" value="S1_domain"/>
</dbReference>
<protein>
    <submittedName>
        <fullName evidence="3">RNA-binding protein</fullName>
    </submittedName>
</protein>
<dbReference type="Pfam" id="PF17783">
    <property type="entry name" value="WHD_CvfB"/>
    <property type="match status" value="1"/>
</dbReference>
<dbReference type="PROSITE" id="PS50126">
    <property type="entry name" value="S1"/>
    <property type="match status" value="1"/>
</dbReference>
<comment type="similarity">
    <text evidence="1">Belongs to the CvfB family.</text>
</comment>
<dbReference type="EMBL" id="AP027742">
    <property type="protein sequence ID" value="BDZ76407.1"/>
    <property type="molecule type" value="Genomic_DNA"/>
</dbReference>
<dbReference type="InterPro" id="IPR039566">
    <property type="entry name" value="CvfB_S1_st"/>
</dbReference>